<reference evidence="1 2" key="1">
    <citation type="submission" date="2020-08" db="EMBL/GenBank/DDBJ databases">
        <title>Sequencing the genomes of 1000 actinobacteria strains.</title>
        <authorList>
            <person name="Klenk H.-P."/>
        </authorList>
    </citation>
    <scope>NUCLEOTIDE SEQUENCE [LARGE SCALE GENOMIC DNA]</scope>
    <source>
        <strain evidence="1 2">DSM 16678</strain>
    </source>
</reference>
<evidence type="ECO:0000313" key="1">
    <source>
        <dbReference type="EMBL" id="MBB3677550.1"/>
    </source>
</evidence>
<organism evidence="1 2">
    <name type="scientific">Modestobacter versicolor</name>
    <dbReference type="NCBI Taxonomy" id="429133"/>
    <lineage>
        <taxon>Bacteria</taxon>
        <taxon>Bacillati</taxon>
        <taxon>Actinomycetota</taxon>
        <taxon>Actinomycetes</taxon>
        <taxon>Geodermatophilales</taxon>
        <taxon>Geodermatophilaceae</taxon>
        <taxon>Modestobacter</taxon>
    </lineage>
</organism>
<evidence type="ECO:0000313" key="2">
    <source>
        <dbReference type="Proteomes" id="UP000580718"/>
    </source>
</evidence>
<comment type="caution">
    <text evidence="1">The sequence shown here is derived from an EMBL/GenBank/DDBJ whole genome shotgun (WGS) entry which is preliminary data.</text>
</comment>
<sequence length="48" mass="5164">MTVVDCRRPLPALASLQLSRPWYLRGPAAWHPRTGRPAAAAPTGARAV</sequence>
<gene>
    <name evidence="1" type="ORF">FHX36_003285</name>
</gene>
<dbReference type="AlphaFoldDB" id="A0A839Y0U4"/>
<accession>A0A839Y0U4</accession>
<dbReference type="EMBL" id="JACIBU010000001">
    <property type="protein sequence ID" value="MBB3677550.1"/>
    <property type="molecule type" value="Genomic_DNA"/>
</dbReference>
<dbReference type="Proteomes" id="UP000580718">
    <property type="component" value="Unassembled WGS sequence"/>
</dbReference>
<protein>
    <submittedName>
        <fullName evidence="1">Uncharacterized protein</fullName>
    </submittedName>
</protein>
<name>A0A839Y0U4_9ACTN</name>
<proteinExistence type="predicted"/>